<accession>A0A420I3V7</accession>
<evidence type="ECO:0000313" key="2">
    <source>
        <dbReference type="Proteomes" id="UP000286134"/>
    </source>
</evidence>
<sequence length="94" mass="10691">MFLTQTYEFSDAKQHWPYGGSSSCPFLDIGNRSDKLLPVSLATELSAQPHRSAIQITQIGKFVQPKKIRRLSFNYKSKLYVDRAVGFTINIPIK</sequence>
<protein>
    <submittedName>
        <fullName evidence="1">Uncharacterized protein</fullName>
    </submittedName>
</protein>
<evidence type="ECO:0000313" key="1">
    <source>
        <dbReference type="EMBL" id="RKF64321.1"/>
    </source>
</evidence>
<dbReference type="Proteomes" id="UP000286134">
    <property type="component" value="Unassembled WGS sequence"/>
</dbReference>
<dbReference type="AlphaFoldDB" id="A0A420I3V7"/>
<keyword evidence="2" id="KW-1185">Reference proteome</keyword>
<comment type="caution">
    <text evidence="1">The sequence shown here is derived from an EMBL/GenBank/DDBJ whole genome shotgun (WGS) entry which is preliminary data.</text>
</comment>
<proteinExistence type="predicted"/>
<name>A0A420I3V7_9PEZI</name>
<organism evidence="1 2">
    <name type="scientific">Erysiphe neolycopersici</name>
    <dbReference type="NCBI Taxonomy" id="212602"/>
    <lineage>
        <taxon>Eukaryota</taxon>
        <taxon>Fungi</taxon>
        <taxon>Dikarya</taxon>
        <taxon>Ascomycota</taxon>
        <taxon>Pezizomycotina</taxon>
        <taxon>Leotiomycetes</taxon>
        <taxon>Erysiphales</taxon>
        <taxon>Erysiphaceae</taxon>
        <taxon>Erysiphe</taxon>
    </lineage>
</organism>
<reference evidence="1 2" key="1">
    <citation type="journal article" date="2018" name="BMC Genomics">
        <title>Comparative genome analyses reveal sequence features reflecting distinct modes of host-adaptation between dicot and monocot powdery mildew.</title>
        <authorList>
            <person name="Wu Y."/>
            <person name="Ma X."/>
            <person name="Pan Z."/>
            <person name="Kale S.D."/>
            <person name="Song Y."/>
            <person name="King H."/>
            <person name="Zhang Q."/>
            <person name="Presley C."/>
            <person name="Deng X."/>
            <person name="Wei C.I."/>
            <person name="Xiao S."/>
        </authorList>
    </citation>
    <scope>NUCLEOTIDE SEQUENCE [LARGE SCALE GENOMIC DNA]</scope>
    <source>
        <strain evidence="1">UMSG2</strain>
    </source>
</reference>
<gene>
    <name evidence="1" type="ORF">OnM2_019059</name>
</gene>
<dbReference type="EMBL" id="MCFK01001972">
    <property type="protein sequence ID" value="RKF64321.1"/>
    <property type="molecule type" value="Genomic_DNA"/>
</dbReference>